<dbReference type="GO" id="GO:0008137">
    <property type="term" value="F:NADH dehydrogenase (ubiquinone) activity"/>
    <property type="evidence" value="ECO:0007669"/>
    <property type="project" value="UniProtKB-EC"/>
</dbReference>
<dbReference type="InterPro" id="IPR039428">
    <property type="entry name" value="NUOK/Mnh_C1-like"/>
</dbReference>
<geneLocation type="mitochondrion" evidence="12"/>
<keyword evidence="8 11" id="KW-0472">Membrane</keyword>
<evidence type="ECO:0000256" key="11">
    <source>
        <dbReference type="SAM" id="Phobius"/>
    </source>
</evidence>
<name>A0A346RNJ5_9HEMI</name>
<evidence type="ECO:0000256" key="10">
    <source>
        <dbReference type="ARBA" id="ARBA00049551"/>
    </source>
</evidence>
<evidence type="ECO:0000256" key="3">
    <source>
        <dbReference type="ARBA" id="ARBA00016612"/>
    </source>
</evidence>
<dbReference type="GO" id="GO:0016020">
    <property type="term" value="C:membrane"/>
    <property type="evidence" value="ECO:0007669"/>
    <property type="project" value="UniProtKB-SubCell"/>
</dbReference>
<evidence type="ECO:0000313" key="12">
    <source>
        <dbReference type="EMBL" id="AXS67642.1"/>
    </source>
</evidence>
<evidence type="ECO:0000256" key="4">
    <source>
        <dbReference type="ARBA" id="ARBA00022692"/>
    </source>
</evidence>
<proteinExistence type="inferred from homology"/>
<keyword evidence="6 11" id="KW-1133">Transmembrane helix</keyword>
<sequence>MLFFWLIYIYYISLFCLVMIRKHIFMCLLSLEFLVLSLMLIFSVSCVFFDYELYLVVFMMIFFVCESVLGLSILIYMIRFYGNDYLNSMFLW</sequence>
<dbReference type="Gene3D" id="1.10.287.3510">
    <property type="match status" value="1"/>
</dbReference>
<gene>
    <name evidence="12" type="primary">ND4L</name>
</gene>
<evidence type="ECO:0000256" key="1">
    <source>
        <dbReference type="ARBA" id="ARBA00004141"/>
    </source>
</evidence>
<dbReference type="AlphaFoldDB" id="A0A346RNJ5"/>
<evidence type="ECO:0000256" key="6">
    <source>
        <dbReference type="ARBA" id="ARBA00022989"/>
    </source>
</evidence>
<comment type="catalytic activity">
    <reaction evidence="10">
        <text>a ubiquinone + NADH + 5 H(+)(in) = a ubiquinol + NAD(+) + 4 H(+)(out)</text>
        <dbReference type="Rhea" id="RHEA:29091"/>
        <dbReference type="Rhea" id="RHEA-COMP:9565"/>
        <dbReference type="Rhea" id="RHEA-COMP:9566"/>
        <dbReference type="ChEBI" id="CHEBI:15378"/>
        <dbReference type="ChEBI" id="CHEBI:16389"/>
        <dbReference type="ChEBI" id="CHEBI:17976"/>
        <dbReference type="ChEBI" id="CHEBI:57540"/>
        <dbReference type="ChEBI" id="CHEBI:57945"/>
        <dbReference type="EC" id="7.1.1.2"/>
    </reaction>
</comment>
<feature type="transmembrane region" description="Helical" evidence="11">
    <location>
        <begin position="31"/>
        <end position="51"/>
    </location>
</feature>
<feature type="transmembrane region" description="Helical" evidence="11">
    <location>
        <begin position="57"/>
        <end position="78"/>
    </location>
</feature>
<keyword evidence="4 11" id="KW-0812">Transmembrane</keyword>
<comment type="similarity">
    <text evidence="2">Belongs to the complex I subunit 4L family.</text>
</comment>
<dbReference type="EMBL" id="MF784429">
    <property type="protein sequence ID" value="AXS67642.1"/>
    <property type="molecule type" value="Genomic_DNA"/>
</dbReference>
<evidence type="ECO:0000256" key="9">
    <source>
        <dbReference type="ARBA" id="ARBA00031586"/>
    </source>
</evidence>
<evidence type="ECO:0000256" key="5">
    <source>
        <dbReference type="ARBA" id="ARBA00022967"/>
    </source>
</evidence>
<accession>A0A346RNJ5</accession>
<evidence type="ECO:0000256" key="2">
    <source>
        <dbReference type="ARBA" id="ARBA00010519"/>
    </source>
</evidence>
<keyword evidence="7" id="KW-0520">NAD</keyword>
<evidence type="ECO:0000256" key="8">
    <source>
        <dbReference type="ARBA" id="ARBA00023136"/>
    </source>
</evidence>
<protein>
    <recommendedName>
        <fullName evidence="3">NADH-ubiquinone oxidoreductase chain 4L</fullName>
    </recommendedName>
    <alternativeName>
        <fullName evidence="9">NADH dehydrogenase subunit 4L</fullName>
    </alternativeName>
</protein>
<keyword evidence="5" id="KW-1278">Translocase</keyword>
<keyword evidence="12" id="KW-0496">Mitochondrion</keyword>
<evidence type="ECO:0000256" key="7">
    <source>
        <dbReference type="ARBA" id="ARBA00023027"/>
    </source>
</evidence>
<reference evidence="12" key="1">
    <citation type="submission" date="2017-08" db="EMBL/GenBank/DDBJ databases">
        <title>The complete mitochondrial genome of Pellucidus guizhouensis sp. nov (Hemiptera: Cicadellidae: Deltocephalinae).</title>
        <authorList>
            <person name="Xing J.C."/>
            <person name="Wang J.J."/>
        </authorList>
    </citation>
    <scope>NUCLEOTIDE SEQUENCE</scope>
</reference>
<organism evidence="12">
    <name type="scientific">Cicadellidae gen. sp. 1 JCX-2018</name>
    <dbReference type="NCBI Taxonomy" id="2306300"/>
    <lineage>
        <taxon>Eukaryota</taxon>
        <taxon>Metazoa</taxon>
        <taxon>Ecdysozoa</taxon>
        <taxon>Arthropoda</taxon>
        <taxon>Hexapoda</taxon>
        <taxon>Insecta</taxon>
        <taxon>Pterygota</taxon>
        <taxon>Neoptera</taxon>
        <taxon>Paraneoptera</taxon>
        <taxon>Hemiptera</taxon>
        <taxon>Auchenorrhyncha</taxon>
        <taxon>Membracoidea</taxon>
        <taxon>Cicadellidae</taxon>
    </lineage>
</organism>
<feature type="transmembrane region" description="Helical" evidence="11">
    <location>
        <begin position="6"/>
        <end position="24"/>
    </location>
</feature>
<comment type="subcellular location">
    <subcellularLocation>
        <location evidence="1">Membrane</location>
        <topology evidence="1">Multi-pass membrane protein</topology>
    </subcellularLocation>
</comment>
<dbReference type="Pfam" id="PF00420">
    <property type="entry name" value="Oxidored_q2"/>
    <property type="match status" value="1"/>
</dbReference>